<dbReference type="InParanoid" id="A0A0C3DDR5"/>
<protein>
    <submittedName>
        <fullName evidence="1">Uncharacterized protein</fullName>
    </submittedName>
</protein>
<name>A0A0C3DDR5_9AGAM</name>
<sequence>MSAAYRVRVHQLVFGFEQLDQDDPSKQERILDEIVWRKLTEGSSQVVAFFASATLSDAFSRSSIIQIDHGIGGVHEWTWIFILDLSTYQCTFPG</sequence>
<dbReference type="HOGENOM" id="CLU_2387491_0_0_1"/>
<dbReference type="AlphaFoldDB" id="A0A0C3DDR5"/>
<proteinExistence type="predicted"/>
<gene>
    <name evidence="1" type="ORF">SCLCIDRAFT_1046642</name>
</gene>
<reference evidence="1 2" key="1">
    <citation type="submission" date="2014-04" db="EMBL/GenBank/DDBJ databases">
        <authorList>
            <consortium name="DOE Joint Genome Institute"/>
            <person name="Kuo A."/>
            <person name="Kohler A."/>
            <person name="Nagy L.G."/>
            <person name="Floudas D."/>
            <person name="Copeland A."/>
            <person name="Barry K.W."/>
            <person name="Cichocki N."/>
            <person name="Veneault-Fourrey C."/>
            <person name="LaButti K."/>
            <person name="Lindquist E.A."/>
            <person name="Lipzen A."/>
            <person name="Lundell T."/>
            <person name="Morin E."/>
            <person name="Murat C."/>
            <person name="Sun H."/>
            <person name="Tunlid A."/>
            <person name="Henrissat B."/>
            <person name="Grigoriev I.V."/>
            <person name="Hibbett D.S."/>
            <person name="Martin F."/>
            <person name="Nordberg H.P."/>
            <person name="Cantor M.N."/>
            <person name="Hua S.X."/>
        </authorList>
    </citation>
    <scope>NUCLEOTIDE SEQUENCE [LARGE SCALE GENOMIC DNA]</scope>
    <source>
        <strain evidence="1 2">Foug A</strain>
    </source>
</reference>
<keyword evidence="2" id="KW-1185">Reference proteome</keyword>
<accession>A0A0C3DDR5</accession>
<evidence type="ECO:0000313" key="1">
    <source>
        <dbReference type="EMBL" id="KIM58850.1"/>
    </source>
</evidence>
<reference evidence="2" key="2">
    <citation type="submission" date="2015-01" db="EMBL/GenBank/DDBJ databases">
        <title>Evolutionary Origins and Diversification of the Mycorrhizal Mutualists.</title>
        <authorList>
            <consortium name="DOE Joint Genome Institute"/>
            <consortium name="Mycorrhizal Genomics Consortium"/>
            <person name="Kohler A."/>
            <person name="Kuo A."/>
            <person name="Nagy L.G."/>
            <person name="Floudas D."/>
            <person name="Copeland A."/>
            <person name="Barry K.W."/>
            <person name="Cichocki N."/>
            <person name="Veneault-Fourrey C."/>
            <person name="LaButti K."/>
            <person name="Lindquist E.A."/>
            <person name="Lipzen A."/>
            <person name="Lundell T."/>
            <person name="Morin E."/>
            <person name="Murat C."/>
            <person name="Riley R."/>
            <person name="Ohm R."/>
            <person name="Sun H."/>
            <person name="Tunlid A."/>
            <person name="Henrissat B."/>
            <person name="Grigoriev I.V."/>
            <person name="Hibbett D.S."/>
            <person name="Martin F."/>
        </authorList>
    </citation>
    <scope>NUCLEOTIDE SEQUENCE [LARGE SCALE GENOMIC DNA]</scope>
    <source>
        <strain evidence="2">Foug A</strain>
    </source>
</reference>
<dbReference type="EMBL" id="KN822080">
    <property type="protein sequence ID" value="KIM58850.1"/>
    <property type="molecule type" value="Genomic_DNA"/>
</dbReference>
<evidence type="ECO:0000313" key="2">
    <source>
        <dbReference type="Proteomes" id="UP000053989"/>
    </source>
</evidence>
<dbReference type="Proteomes" id="UP000053989">
    <property type="component" value="Unassembled WGS sequence"/>
</dbReference>
<organism evidence="1 2">
    <name type="scientific">Scleroderma citrinum Foug A</name>
    <dbReference type="NCBI Taxonomy" id="1036808"/>
    <lineage>
        <taxon>Eukaryota</taxon>
        <taxon>Fungi</taxon>
        <taxon>Dikarya</taxon>
        <taxon>Basidiomycota</taxon>
        <taxon>Agaricomycotina</taxon>
        <taxon>Agaricomycetes</taxon>
        <taxon>Agaricomycetidae</taxon>
        <taxon>Boletales</taxon>
        <taxon>Sclerodermatineae</taxon>
        <taxon>Sclerodermataceae</taxon>
        <taxon>Scleroderma</taxon>
    </lineage>
</organism>